<evidence type="ECO:0000259" key="1">
    <source>
        <dbReference type="Pfam" id="PF22691"/>
    </source>
</evidence>
<dbReference type="AlphaFoldDB" id="A0A7W7Z8W7"/>
<dbReference type="SUPFAM" id="SSF53901">
    <property type="entry name" value="Thiolase-like"/>
    <property type="match status" value="2"/>
</dbReference>
<dbReference type="InterPro" id="IPR016039">
    <property type="entry name" value="Thiolase-like"/>
</dbReference>
<dbReference type="Proteomes" id="UP000542353">
    <property type="component" value="Unassembled WGS sequence"/>
</dbReference>
<dbReference type="InterPro" id="IPR055140">
    <property type="entry name" value="Thiolase_C_2"/>
</dbReference>
<dbReference type="EMBL" id="JACHIH010000054">
    <property type="protein sequence ID" value="MBB5049965.1"/>
    <property type="molecule type" value="Genomic_DNA"/>
</dbReference>
<dbReference type="Gene3D" id="3.40.47.10">
    <property type="match status" value="1"/>
</dbReference>
<feature type="domain" description="Thiolase C-terminal" evidence="1">
    <location>
        <begin position="233"/>
        <end position="376"/>
    </location>
</feature>
<dbReference type="Pfam" id="PF22691">
    <property type="entry name" value="Thiolase_C_1"/>
    <property type="match status" value="1"/>
</dbReference>
<evidence type="ECO:0000313" key="2">
    <source>
        <dbReference type="EMBL" id="MBB5049965.1"/>
    </source>
</evidence>
<protein>
    <submittedName>
        <fullName evidence="2">Acetyl-CoA acetyltransferase</fullName>
    </submittedName>
</protein>
<organism evidence="2 3">
    <name type="scientific">Rhodopseudomonas rhenobacensis</name>
    <dbReference type="NCBI Taxonomy" id="87461"/>
    <lineage>
        <taxon>Bacteria</taxon>
        <taxon>Pseudomonadati</taxon>
        <taxon>Pseudomonadota</taxon>
        <taxon>Alphaproteobacteria</taxon>
        <taxon>Hyphomicrobiales</taxon>
        <taxon>Nitrobacteraceae</taxon>
        <taxon>Rhodopseudomonas</taxon>
    </lineage>
</organism>
<comment type="caution">
    <text evidence="2">The sequence shown here is derived from an EMBL/GenBank/DDBJ whole genome shotgun (WGS) entry which is preliminary data.</text>
</comment>
<dbReference type="PANTHER" id="PTHR42870">
    <property type="entry name" value="ACETYL-COA C-ACETYLTRANSFERASE"/>
    <property type="match status" value="1"/>
</dbReference>
<name>A0A7W7Z8W7_9BRAD</name>
<dbReference type="PANTHER" id="PTHR42870:SF1">
    <property type="entry name" value="NON-SPECIFIC LIPID-TRANSFER PROTEIN-LIKE 2"/>
    <property type="match status" value="1"/>
</dbReference>
<gene>
    <name evidence="2" type="ORF">HNR60_004750</name>
</gene>
<dbReference type="GO" id="GO:0003988">
    <property type="term" value="F:acetyl-CoA C-acyltransferase activity"/>
    <property type="evidence" value="ECO:0007669"/>
    <property type="project" value="UniProtKB-ARBA"/>
</dbReference>
<dbReference type="NCBIfam" id="NF004811">
    <property type="entry name" value="PRK06158.1"/>
    <property type="match status" value="1"/>
</dbReference>
<proteinExistence type="predicted"/>
<evidence type="ECO:0000313" key="3">
    <source>
        <dbReference type="Proteomes" id="UP000542353"/>
    </source>
</evidence>
<keyword evidence="3" id="KW-1185">Reference proteome</keyword>
<dbReference type="CDD" id="cd00829">
    <property type="entry name" value="SCP-x_thiolase"/>
    <property type="match status" value="1"/>
</dbReference>
<keyword evidence="2" id="KW-0808">Transferase</keyword>
<dbReference type="RefSeq" id="WP_184262765.1">
    <property type="nucleotide sequence ID" value="NZ_JACHIH010000054.1"/>
</dbReference>
<sequence>MLRAASAAVGVGLAGFPSGHGRTHLELIADATAAAARDAGIQVGDIDGIFTTNLVNFMPAVSVSEYLGLNPRWIDASNIGGASFVHYAMSATLALSAGLCDVALLVYGSDAGSNKTPPLSLHEPLLHEAEFGAQFPIAGVALAASAHMHAYGTTRAQMAAVALSARRWAALNPEIPPLPPLSIEQLLAAPYVARPFSIHDCGQMTDGAAAVIMVASDRAERYRRPPVYFLGGATAISHRRIAQATSLTTTLAAQTAPAAFAMAGLAPSDIDVLQLYDGFTIYPILFLEDLGFCDKGKGGPLVESGAIAPGGRLPVNTNGGSLCSAHPGMYGLFLIAETIRQLRGDGGAAQVDGARFGLTHGNGGHLSTQSTAIWGRQPSR</sequence>
<accession>A0A7W7Z8W7</accession>
<reference evidence="2 3" key="1">
    <citation type="submission" date="2020-08" db="EMBL/GenBank/DDBJ databases">
        <title>Genomic Encyclopedia of Type Strains, Phase IV (KMG-IV): sequencing the most valuable type-strain genomes for metagenomic binning, comparative biology and taxonomic classification.</title>
        <authorList>
            <person name="Goeker M."/>
        </authorList>
    </citation>
    <scope>NUCLEOTIDE SEQUENCE [LARGE SCALE GENOMIC DNA]</scope>
    <source>
        <strain evidence="2 3">DSM 12706</strain>
    </source>
</reference>